<evidence type="ECO:0000259" key="8">
    <source>
        <dbReference type="PROSITE" id="PS51202"/>
    </source>
</evidence>
<name>A0AAV3SJ81_HALDO</name>
<dbReference type="GO" id="GO:0015079">
    <property type="term" value="F:potassium ion transmembrane transporter activity"/>
    <property type="evidence" value="ECO:0007669"/>
    <property type="project" value="InterPro"/>
</dbReference>
<protein>
    <submittedName>
        <fullName evidence="9">Trk system potassium transporter TrkA</fullName>
    </submittedName>
</protein>
<keyword evidence="11" id="KW-1185">Reference proteome</keyword>
<dbReference type="InterPro" id="IPR036721">
    <property type="entry name" value="RCK_C_sf"/>
</dbReference>
<reference evidence="9" key="1">
    <citation type="journal article" date="2014" name="Int. J. Syst. Evol. Microbiol.">
        <title>Complete genome sequence of Corynebacterium casei LMG S-19264T (=DSM 44701T), isolated from a smear-ripened cheese.</title>
        <authorList>
            <consortium name="US DOE Joint Genome Institute (JGI-PGF)"/>
            <person name="Walter F."/>
            <person name="Albersmeier A."/>
            <person name="Kalinowski J."/>
            <person name="Ruckert C."/>
        </authorList>
    </citation>
    <scope>NUCLEOTIDE SEQUENCE</scope>
    <source>
        <strain evidence="9">JCM 12289</strain>
    </source>
</reference>
<accession>A0AAV3SJ81</accession>
<dbReference type="Proteomes" id="UP000830542">
    <property type="component" value="Chromosome"/>
</dbReference>
<reference evidence="10" key="2">
    <citation type="submission" date="2022-04" db="EMBL/GenBank/DDBJ databases">
        <title>Sequencing and genomic assembly of Halococcus dombrowskii.</title>
        <authorList>
            <person name="Lim S.W."/>
            <person name="MacLea K.S."/>
        </authorList>
    </citation>
    <scope>NUCLEOTIDE SEQUENCE</scope>
    <source>
        <strain evidence="10">H4</strain>
    </source>
</reference>
<evidence type="ECO:0000256" key="2">
    <source>
        <dbReference type="ARBA" id="ARBA00022448"/>
    </source>
</evidence>
<evidence type="ECO:0000313" key="12">
    <source>
        <dbReference type="Proteomes" id="UP001500962"/>
    </source>
</evidence>
<evidence type="ECO:0000313" key="9">
    <source>
        <dbReference type="EMBL" id="GAA0467696.1"/>
    </source>
</evidence>
<dbReference type="Proteomes" id="UP001500962">
    <property type="component" value="Unassembled WGS sequence"/>
</dbReference>
<evidence type="ECO:0000256" key="6">
    <source>
        <dbReference type="ARBA" id="ARBA00023065"/>
    </source>
</evidence>
<dbReference type="Gene3D" id="3.40.50.720">
    <property type="entry name" value="NAD(P)-binding Rossmann-like Domain"/>
    <property type="match status" value="2"/>
</dbReference>
<evidence type="ECO:0000256" key="5">
    <source>
        <dbReference type="ARBA" id="ARBA00023027"/>
    </source>
</evidence>
<dbReference type="EMBL" id="BAAADN010000041">
    <property type="protein sequence ID" value="GAA0467696.1"/>
    <property type="molecule type" value="Genomic_DNA"/>
</dbReference>
<dbReference type="Pfam" id="PF02254">
    <property type="entry name" value="TrkA_N"/>
    <property type="match status" value="2"/>
</dbReference>
<organism evidence="9 12">
    <name type="scientific">Halococcus dombrowskii</name>
    <dbReference type="NCBI Taxonomy" id="179637"/>
    <lineage>
        <taxon>Archaea</taxon>
        <taxon>Methanobacteriati</taxon>
        <taxon>Methanobacteriota</taxon>
        <taxon>Stenosarchaea group</taxon>
        <taxon>Halobacteria</taxon>
        <taxon>Halobacteriales</taxon>
        <taxon>Halococcaceae</taxon>
        <taxon>Halococcus</taxon>
    </lineage>
</organism>
<keyword evidence="2" id="KW-0813">Transport</keyword>
<dbReference type="PROSITE" id="PS51201">
    <property type="entry name" value="RCK_N"/>
    <property type="match status" value="2"/>
</dbReference>
<dbReference type="NCBIfam" id="NF007039">
    <property type="entry name" value="PRK09496.3-2"/>
    <property type="match status" value="1"/>
</dbReference>
<dbReference type="NCBIfam" id="NF007031">
    <property type="entry name" value="PRK09496.1-2"/>
    <property type="match status" value="1"/>
</dbReference>
<dbReference type="KEGG" id="hdo:MUK72_05845"/>
<sequence>MRVIIVGAGQVGSSIAESLDDDHEVVVIDTDDSRVESLTYSLDVLAIEGDGTSLATLREANVGAADLFIASTDDDETNIVTCATAKTASDAFTIARVRSTNYLQTWEESGGAFGVDFMVSTNLLAAETITRIIGLPAAQNVDVFAEGSVLLAEFCIPTNSPIAGQTVAEADDQFNELTVAAVLHEDGLIVPDGETKLATGDEIVVIGSAESTRAFAADLATDRDENRDVVIIGGSEIAVQTAELLEDRGLQPRLIENDPDRARELAERLPQTTVMSSDATDREFLTREHVGDADVAIAALGSDEKNLLASLLADRVGVDRTIAVVESGEYTDLFEAVGVDAAINPRDATAEEIIRFTLDGRMENVAIIDHDRAEVLEIQIDDDSALAGRPITDATDDLPARVTIGAITRDGEFITPRGDTVVEVGDHVVVFVETEAVDAVASRL</sequence>
<dbReference type="PANTHER" id="PTHR43833:SF5">
    <property type="entry name" value="TRK SYSTEM POTASSIUM UPTAKE PROTEIN TRKA"/>
    <property type="match status" value="1"/>
</dbReference>
<dbReference type="InterPro" id="IPR050721">
    <property type="entry name" value="Trk_Ktr_HKT_K-transport"/>
</dbReference>
<evidence type="ECO:0000256" key="1">
    <source>
        <dbReference type="ARBA" id="ARBA00003660"/>
    </source>
</evidence>
<keyword evidence="6" id="KW-0406">Ion transport</keyword>
<proteinExistence type="predicted"/>
<dbReference type="SUPFAM" id="SSF116726">
    <property type="entry name" value="TrkA C-terminal domain-like"/>
    <property type="match status" value="2"/>
</dbReference>
<dbReference type="Gene3D" id="3.30.70.1450">
    <property type="entry name" value="Regulator of K+ conductance, C-terminal domain"/>
    <property type="match status" value="2"/>
</dbReference>
<dbReference type="InterPro" id="IPR003148">
    <property type="entry name" value="RCK_N"/>
</dbReference>
<feature type="domain" description="RCK C-terminal" evidence="8">
    <location>
        <begin position="139"/>
        <end position="221"/>
    </location>
</feature>
<dbReference type="GeneID" id="71761351"/>
<reference evidence="9" key="3">
    <citation type="submission" date="2023-12" db="EMBL/GenBank/DDBJ databases">
        <authorList>
            <person name="Sun Q."/>
            <person name="Inoue M."/>
        </authorList>
    </citation>
    <scope>NUCLEOTIDE SEQUENCE</scope>
    <source>
        <strain evidence="9">JCM 12289</strain>
    </source>
</reference>
<dbReference type="GO" id="GO:0005886">
    <property type="term" value="C:plasma membrane"/>
    <property type="evidence" value="ECO:0007669"/>
    <property type="project" value="InterPro"/>
</dbReference>
<evidence type="ECO:0000256" key="4">
    <source>
        <dbReference type="ARBA" id="ARBA00022958"/>
    </source>
</evidence>
<dbReference type="AlphaFoldDB" id="A0AAV3SJ81"/>
<dbReference type="PANTHER" id="PTHR43833">
    <property type="entry name" value="POTASSIUM CHANNEL PROTEIN 2-RELATED-RELATED"/>
    <property type="match status" value="1"/>
</dbReference>
<dbReference type="InterPro" id="IPR036291">
    <property type="entry name" value="NAD(P)-bd_dom_sf"/>
</dbReference>
<evidence type="ECO:0000313" key="11">
    <source>
        <dbReference type="Proteomes" id="UP000830542"/>
    </source>
</evidence>
<evidence type="ECO:0000256" key="3">
    <source>
        <dbReference type="ARBA" id="ARBA00022538"/>
    </source>
</evidence>
<keyword evidence="3" id="KW-0633">Potassium transport</keyword>
<feature type="domain" description="RCK N-terminal" evidence="7">
    <location>
        <begin position="1"/>
        <end position="119"/>
    </location>
</feature>
<dbReference type="InterPro" id="IPR006037">
    <property type="entry name" value="RCK_C"/>
</dbReference>
<comment type="function">
    <text evidence="1">Part of a potassium transport system.</text>
</comment>
<keyword evidence="4" id="KW-0630">Potassium</keyword>
<dbReference type="PROSITE" id="PS51202">
    <property type="entry name" value="RCK_C"/>
    <property type="match status" value="2"/>
</dbReference>
<dbReference type="PRINTS" id="PR00335">
    <property type="entry name" value="KUPTAKETRKA"/>
</dbReference>
<feature type="domain" description="RCK N-terminal" evidence="7">
    <location>
        <begin position="226"/>
        <end position="343"/>
    </location>
</feature>
<dbReference type="Pfam" id="PF02080">
    <property type="entry name" value="TrkA_C"/>
    <property type="match status" value="2"/>
</dbReference>
<dbReference type="SUPFAM" id="SSF51735">
    <property type="entry name" value="NAD(P)-binding Rossmann-fold domains"/>
    <property type="match status" value="2"/>
</dbReference>
<dbReference type="RefSeq" id="WP_244704754.1">
    <property type="nucleotide sequence ID" value="NZ_BAAADN010000041.1"/>
</dbReference>
<keyword evidence="5" id="KW-0520">NAD</keyword>
<evidence type="ECO:0000259" key="7">
    <source>
        <dbReference type="PROSITE" id="PS51201"/>
    </source>
</evidence>
<gene>
    <name evidence="9" type="primary">trkA_2</name>
    <name evidence="10" type="synonym">trkA</name>
    <name evidence="9" type="ORF">GCM10008985_25820</name>
    <name evidence="10" type="ORF">MUK72_05845</name>
</gene>
<dbReference type="NCBIfam" id="NF007034">
    <property type="entry name" value="PRK09496.2-1"/>
    <property type="match status" value="1"/>
</dbReference>
<dbReference type="EMBL" id="CP095005">
    <property type="protein sequence ID" value="UOO96228.1"/>
    <property type="molecule type" value="Genomic_DNA"/>
</dbReference>
<feature type="domain" description="RCK C-terminal" evidence="8">
    <location>
        <begin position="363"/>
        <end position="444"/>
    </location>
</feature>
<evidence type="ECO:0000313" key="10">
    <source>
        <dbReference type="EMBL" id="UOO96228.1"/>
    </source>
</evidence>
<dbReference type="InterPro" id="IPR006036">
    <property type="entry name" value="K_uptake_TrkA"/>
</dbReference>